<dbReference type="AlphaFoldDB" id="A0A9N9JQY4"/>
<dbReference type="Proteomes" id="UP000789342">
    <property type="component" value="Unassembled WGS sequence"/>
</dbReference>
<name>A0A9N9JQY4_9GLOM</name>
<feature type="coiled-coil region" evidence="1">
    <location>
        <begin position="25"/>
        <end position="157"/>
    </location>
</feature>
<dbReference type="EMBL" id="CAJVPV010063573">
    <property type="protein sequence ID" value="CAG8793051.1"/>
    <property type="molecule type" value="Genomic_DNA"/>
</dbReference>
<accession>A0A9N9JQY4</accession>
<feature type="non-terminal residue" evidence="2">
    <location>
        <position position="161"/>
    </location>
</feature>
<organism evidence="2 3">
    <name type="scientific">Acaulospora morrowiae</name>
    <dbReference type="NCBI Taxonomy" id="94023"/>
    <lineage>
        <taxon>Eukaryota</taxon>
        <taxon>Fungi</taxon>
        <taxon>Fungi incertae sedis</taxon>
        <taxon>Mucoromycota</taxon>
        <taxon>Glomeromycotina</taxon>
        <taxon>Glomeromycetes</taxon>
        <taxon>Diversisporales</taxon>
        <taxon>Acaulosporaceae</taxon>
        <taxon>Acaulospora</taxon>
    </lineage>
</organism>
<proteinExistence type="predicted"/>
<evidence type="ECO:0000256" key="1">
    <source>
        <dbReference type="SAM" id="Coils"/>
    </source>
</evidence>
<evidence type="ECO:0000313" key="3">
    <source>
        <dbReference type="Proteomes" id="UP000789342"/>
    </source>
</evidence>
<feature type="non-terminal residue" evidence="2">
    <location>
        <position position="1"/>
    </location>
</feature>
<sequence length="161" mass="17922">KEAEERHAKLISELKDKLSEKDQLLSTKNALLAESEAKVQAARAELENAKQSLAVKTAELESRIAEAETNLKNSKEAEETAASRAEELNQLKLEIENIKSNEILQAELIISLESQLQKAEDKRDETITKLEAATKDIEDLNNQITKLQNDIVEASSEVLAQ</sequence>
<keyword evidence="1" id="KW-0175">Coiled coil</keyword>
<protein>
    <submittedName>
        <fullName evidence="2">11941_t:CDS:1</fullName>
    </submittedName>
</protein>
<reference evidence="2" key="1">
    <citation type="submission" date="2021-06" db="EMBL/GenBank/DDBJ databases">
        <authorList>
            <person name="Kallberg Y."/>
            <person name="Tangrot J."/>
            <person name="Rosling A."/>
        </authorList>
    </citation>
    <scope>NUCLEOTIDE SEQUENCE</scope>
    <source>
        <strain evidence="2">CL551</strain>
    </source>
</reference>
<comment type="caution">
    <text evidence="2">The sequence shown here is derived from an EMBL/GenBank/DDBJ whole genome shotgun (WGS) entry which is preliminary data.</text>
</comment>
<evidence type="ECO:0000313" key="2">
    <source>
        <dbReference type="EMBL" id="CAG8793051.1"/>
    </source>
</evidence>
<keyword evidence="3" id="KW-1185">Reference proteome</keyword>
<gene>
    <name evidence="2" type="ORF">AMORRO_LOCUS18305</name>
</gene>